<dbReference type="Proteomes" id="UP001059971">
    <property type="component" value="Chromosome 1"/>
</dbReference>
<evidence type="ECO:0000313" key="1">
    <source>
        <dbReference type="EMBL" id="BBF70877.1"/>
    </source>
</evidence>
<name>A0ABN5WN69_9SPHN</name>
<keyword evidence="2" id="KW-1185">Reference proteome</keyword>
<dbReference type="EMBL" id="AP018817">
    <property type="protein sequence ID" value="BBF70877.1"/>
    <property type="molecule type" value="Genomic_DNA"/>
</dbReference>
<dbReference type="InterPro" id="IPR036397">
    <property type="entry name" value="RNaseH_sf"/>
</dbReference>
<accession>A0ABN5WN69</accession>
<organism evidence="1 2">
    <name type="scientific">Sphingomonas bisphenolicum</name>
    <dbReference type="NCBI Taxonomy" id="296544"/>
    <lineage>
        <taxon>Bacteria</taxon>
        <taxon>Pseudomonadati</taxon>
        <taxon>Pseudomonadota</taxon>
        <taxon>Alphaproteobacteria</taxon>
        <taxon>Sphingomonadales</taxon>
        <taxon>Sphingomonadaceae</taxon>
        <taxon>Sphingomonas</taxon>
    </lineage>
</organism>
<dbReference type="SUPFAM" id="SSF53098">
    <property type="entry name" value="Ribonuclease H-like"/>
    <property type="match status" value="1"/>
</dbReference>
<dbReference type="InterPro" id="IPR012337">
    <property type="entry name" value="RNaseH-like_sf"/>
</dbReference>
<reference evidence="1" key="1">
    <citation type="submission" date="2018-07" db="EMBL/GenBank/DDBJ databases">
        <title>Complete genome sequence of Sphingomonas bisphenolicum strain AO1, a bisphenol A degradative bacterium isolated from Japanese farm field.</title>
        <authorList>
            <person name="Murakami M."/>
            <person name="Koh M."/>
            <person name="Koba S."/>
            <person name="Matsumura Y."/>
        </authorList>
    </citation>
    <scope>NUCLEOTIDE SEQUENCE</scope>
    <source>
        <strain evidence="1">AO1</strain>
    </source>
</reference>
<dbReference type="Gene3D" id="3.30.420.10">
    <property type="entry name" value="Ribonuclease H-like superfamily/Ribonuclease H"/>
    <property type="match status" value="1"/>
</dbReference>
<evidence type="ECO:0000313" key="2">
    <source>
        <dbReference type="Proteomes" id="UP001059971"/>
    </source>
</evidence>
<sequence length="186" mass="20266">MIVFLDLEASSLGKHSYPIEVAWVFEDGRTTSYLIKPAAGWTDWDESAQAIHGIERETLLAEGTSHGVVAQQMLVALSGHALYASAPSWDGKWLSALLRAAGLPRHALRLQDSDDLLHETAREILAPHRPGAAIEREVANILALTEVRDDHVPAHRALPDAVAERDRWLAVRAAAQASLASRIPHG</sequence>
<dbReference type="RefSeq" id="WP_261935071.1">
    <property type="nucleotide sequence ID" value="NZ_AP018817.1"/>
</dbReference>
<protein>
    <recommendedName>
        <fullName evidence="3">Transcriptional regulator</fullName>
    </recommendedName>
</protein>
<proteinExistence type="predicted"/>
<evidence type="ECO:0008006" key="3">
    <source>
        <dbReference type="Google" id="ProtNLM"/>
    </source>
</evidence>
<gene>
    <name evidence="1" type="ORF">SBA_ch1_30770</name>
</gene>